<feature type="transmembrane region" description="Helical" evidence="1">
    <location>
        <begin position="300"/>
        <end position="324"/>
    </location>
</feature>
<accession>A0ABD6A703</accession>
<keyword evidence="1" id="KW-1133">Transmembrane helix</keyword>
<evidence type="ECO:0000256" key="1">
    <source>
        <dbReference type="SAM" id="Phobius"/>
    </source>
</evidence>
<dbReference type="Proteomes" id="UP001596547">
    <property type="component" value="Unassembled WGS sequence"/>
</dbReference>
<feature type="transmembrane region" description="Helical" evidence="1">
    <location>
        <begin position="194"/>
        <end position="213"/>
    </location>
</feature>
<name>A0ABD6A703_9EURY</name>
<protein>
    <recommendedName>
        <fullName evidence="4">Fenitrothion hydrolase</fullName>
    </recommendedName>
</protein>
<dbReference type="AlphaFoldDB" id="A0ABD6A703"/>
<keyword evidence="1" id="KW-0812">Transmembrane</keyword>
<dbReference type="GeneID" id="79313916"/>
<sequence length="493" mass="51368">MPPRGRRATAIGSTVLLAGSLLAGTALAHAGSLGSAEPVSVPSWLFALTGGGVVVASFLFTSFVTDRDLIRAAHERGPTLPAGALLTAGGRALAVVGVVGLAAVVLVGLFGPPAAVANLAVLLVWVGWWAGYAMSVYLVGNTWPALNPWGTLAERLPSLDRPYPERLGAWPSVAALLALVWLEVVSPVADAPRLLAAVVVGYTALTLAGAVVFGRETWFATVDPVARVFRYYGAIAPVQRLPGAVALRAPGAALTGDGTGVAVPADQPTGRDRSVRADGAGADAAIRGIRRPLVDGFDEVAFVVALVWATTFDGFVSTAAWAALARPVVALGVPPLAAYLAALVCGFALFLGAYRTASRLARRSAGTYVATREIERRFVLALLPIAAGYHLAHFLGYFLALSPTLAAVLTDPLAPPTDLVVLTLPGWFGGVQLASVVVGHLVAVWVAHATAFETFTGRLQPVRSQYPYVVLMAVYTTTSMWLLMQPYAPPPYL</sequence>
<feature type="transmembrane region" description="Helical" evidence="1">
    <location>
        <begin position="44"/>
        <end position="64"/>
    </location>
</feature>
<comment type="caution">
    <text evidence="2">The sequence shown here is derived from an EMBL/GenBank/DDBJ whole genome shotgun (WGS) entry which is preliminary data.</text>
</comment>
<organism evidence="2 3">
    <name type="scientific">Halomarina halobia</name>
    <dbReference type="NCBI Taxonomy" id="3033386"/>
    <lineage>
        <taxon>Archaea</taxon>
        <taxon>Methanobacteriati</taxon>
        <taxon>Methanobacteriota</taxon>
        <taxon>Stenosarchaea group</taxon>
        <taxon>Halobacteria</taxon>
        <taxon>Halobacteriales</taxon>
        <taxon>Natronomonadaceae</taxon>
        <taxon>Halomarina</taxon>
    </lineage>
</organism>
<feature type="transmembrane region" description="Helical" evidence="1">
    <location>
        <begin position="122"/>
        <end position="146"/>
    </location>
</feature>
<feature type="transmembrane region" description="Helical" evidence="1">
    <location>
        <begin position="336"/>
        <end position="357"/>
    </location>
</feature>
<feature type="transmembrane region" description="Helical" evidence="1">
    <location>
        <begin position="466"/>
        <end position="484"/>
    </location>
</feature>
<feature type="transmembrane region" description="Helical" evidence="1">
    <location>
        <begin position="167"/>
        <end position="188"/>
    </location>
</feature>
<dbReference type="EMBL" id="JBHTBF010000002">
    <property type="protein sequence ID" value="MFC7316366.1"/>
    <property type="molecule type" value="Genomic_DNA"/>
</dbReference>
<feature type="transmembrane region" description="Helical" evidence="1">
    <location>
        <begin position="85"/>
        <end position="110"/>
    </location>
</feature>
<evidence type="ECO:0008006" key="4">
    <source>
        <dbReference type="Google" id="ProtNLM"/>
    </source>
</evidence>
<evidence type="ECO:0000313" key="2">
    <source>
        <dbReference type="EMBL" id="MFC7316366.1"/>
    </source>
</evidence>
<proteinExistence type="predicted"/>
<reference evidence="2 3" key="1">
    <citation type="journal article" date="2019" name="Int. J. Syst. Evol. Microbiol.">
        <title>The Global Catalogue of Microorganisms (GCM) 10K type strain sequencing project: providing services to taxonomists for standard genome sequencing and annotation.</title>
        <authorList>
            <consortium name="The Broad Institute Genomics Platform"/>
            <consortium name="The Broad Institute Genome Sequencing Center for Infectious Disease"/>
            <person name="Wu L."/>
            <person name="Ma J."/>
        </authorList>
    </citation>
    <scope>NUCLEOTIDE SEQUENCE [LARGE SCALE GENOMIC DNA]</scope>
    <source>
        <strain evidence="2 3">PSR21</strain>
    </source>
</reference>
<evidence type="ECO:0000313" key="3">
    <source>
        <dbReference type="Proteomes" id="UP001596547"/>
    </source>
</evidence>
<gene>
    <name evidence="2" type="ORF">ACFQPE_06085</name>
</gene>
<feature type="transmembrane region" description="Helical" evidence="1">
    <location>
        <begin position="378"/>
        <end position="399"/>
    </location>
</feature>
<keyword evidence="1" id="KW-0472">Membrane</keyword>
<feature type="transmembrane region" description="Helical" evidence="1">
    <location>
        <begin position="419"/>
        <end position="446"/>
    </location>
</feature>
<keyword evidence="3" id="KW-1185">Reference proteome</keyword>
<dbReference type="RefSeq" id="WP_276304376.1">
    <property type="nucleotide sequence ID" value="NZ_CP119992.1"/>
</dbReference>